<keyword evidence="5" id="KW-0804">Transcription</keyword>
<dbReference type="InterPro" id="IPR011006">
    <property type="entry name" value="CheY-like_superfamily"/>
</dbReference>
<feature type="domain" description="Response regulatory" evidence="8">
    <location>
        <begin position="2"/>
        <end position="116"/>
    </location>
</feature>
<dbReference type="PROSITE" id="PS51755">
    <property type="entry name" value="OMPR_PHOB"/>
    <property type="match status" value="1"/>
</dbReference>
<proteinExistence type="predicted"/>
<dbReference type="Gene3D" id="6.10.250.690">
    <property type="match status" value="1"/>
</dbReference>
<dbReference type="InterPro" id="IPR001789">
    <property type="entry name" value="Sig_transdc_resp-reg_receiver"/>
</dbReference>
<sequence length="223" mass="25478">MRVLFVEDNMALAETVVERFRKEGHVIDHESDGDEADYILRQKQFDLILLDINLPGRNGFELLRAIRARNLDTPVLVLSARSEIDDRVVGLDAGADDYMTKPFDFRELIARCRALARRKSGLARNLFTAGNFTFDWGTKLANVAGKDIELRNKEVQLLELFLTSLDRVLTKEEIADKIYNFDETPSFNAIEQTITRLRKKLDGSPFLIKTIRGLGYIGHMDET</sequence>
<dbReference type="CDD" id="cd00383">
    <property type="entry name" value="trans_reg_C"/>
    <property type="match status" value="1"/>
</dbReference>
<feature type="modified residue" description="4-aspartylphosphate" evidence="6">
    <location>
        <position position="51"/>
    </location>
</feature>
<evidence type="ECO:0000313" key="10">
    <source>
        <dbReference type="EMBL" id="SFN53709.1"/>
    </source>
</evidence>
<dbReference type="Pfam" id="PF00072">
    <property type="entry name" value="Response_reg"/>
    <property type="match status" value="1"/>
</dbReference>
<protein>
    <submittedName>
        <fullName evidence="10">Two-component system, OmpR family, response regulator TctD</fullName>
    </submittedName>
</protein>
<reference evidence="10 11" key="1">
    <citation type="submission" date="2016-10" db="EMBL/GenBank/DDBJ databases">
        <authorList>
            <person name="de Groot N.N."/>
        </authorList>
    </citation>
    <scope>NUCLEOTIDE SEQUENCE [LARGE SCALE GENOMIC DNA]</scope>
    <source>
        <strain evidence="10 11">CGMCC 1.9157</strain>
    </source>
</reference>
<dbReference type="GO" id="GO:0006355">
    <property type="term" value="P:regulation of DNA-templated transcription"/>
    <property type="evidence" value="ECO:0007669"/>
    <property type="project" value="InterPro"/>
</dbReference>
<dbReference type="InterPro" id="IPR039420">
    <property type="entry name" value="WalR-like"/>
</dbReference>
<accession>A0A1I4ZUP1</accession>
<dbReference type="InterPro" id="IPR036388">
    <property type="entry name" value="WH-like_DNA-bd_sf"/>
</dbReference>
<keyword evidence="3" id="KW-0805">Transcription regulation</keyword>
<dbReference type="GO" id="GO:0032993">
    <property type="term" value="C:protein-DNA complex"/>
    <property type="evidence" value="ECO:0007669"/>
    <property type="project" value="TreeGrafter"/>
</dbReference>
<organism evidence="10 11">
    <name type="scientific">Cohaesibacter marisflavi</name>
    <dbReference type="NCBI Taxonomy" id="655353"/>
    <lineage>
        <taxon>Bacteria</taxon>
        <taxon>Pseudomonadati</taxon>
        <taxon>Pseudomonadota</taxon>
        <taxon>Alphaproteobacteria</taxon>
        <taxon>Hyphomicrobiales</taxon>
        <taxon>Cohaesibacteraceae</taxon>
    </lineage>
</organism>
<dbReference type="PANTHER" id="PTHR48111:SF67">
    <property type="entry name" value="TRANSCRIPTIONAL REGULATORY PROTEIN TCTD"/>
    <property type="match status" value="1"/>
</dbReference>
<dbReference type="RefSeq" id="WP_090067975.1">
    <property type="nucleotide sequence ID" value="NZ_FOVR01000001.1"/>
</dbReference>
<dbReference type="GO" id="GO:0000976">
    <property type="term" value="F:transcription cis-regulatory region binding"/>
    <property type="evidence" value="ECO:0007669"/>
    <property type="project" value="TreeGrafter"/>
</dbReference>
<evidence type="ECO:0000256" key="7">
    <source>
        <dbReference type="PROSITE-ProRule" id="PRU01091"/>
    </source>
</evidence>
<dbReference type="STRING" id="655353.SAMN04488056_101218"/>
<gene>
    <name evidence="10" type="ORF">SAMN04488056_101218</name>
</gene>
<evidence type="ECO:0000256" key="1">
    <source>
        <dbReference type="ARBA" id="ARBA00022553"/>
    </source>
</evidence>
<feature type="DNA-binding region" description="OmpR/PhoB-type" evidence="7">
    <location>
        <begin position="124"/>
        <end position="220"/>
    </location>
</feature>
<evidence type="ECO:0000259" key="9">
    <source>
        <dbReference type="PROSITE" id="PS51755"/>
    </source>
</evidence>
<dbReference type="GO" id="GO:0005829">
    <property type="term" value="C:cytosol"/>
    <property type="evidence" value="ECO:0007669"/>
    <property type="project" value="TreeGrafter"/>
</dbReference>
<evidence type="ECO:0000256" key="6">
    <source>
        <dbReference type="PROSITE-ProRule" id="PRU00169"/>
    </source>
</evidence>
<evidence type="ECO:0000256" key="3">
    <source>
        <dbReference type="ARBA" id="ARBA00023015"/>
    </source>
</evidence>
<evidence type="ECO:0000256" key="4">
    <source>
        <dbReference type="ARBA" id="ARBA00023125"/>
    </source>
</evidence>
<dbReference type="OrthoDB" id="9802426at2"/>
<name>A0A1I4ZUP1_9HYPH</name>
<dbReference type="InterPro" id="IPR016032">
    <property type="entry name" value="Sig_transdc_resp-reg_C-effctor"/>
</dbReference>
<dbReference type="EMBL" id="FOVR01000001">
    <property type="protein sequence ID" value="SFN53709.1"/>
    <property type="molecule type" value="Genomic_DNA"/>
</dbReference>
<dbReference type="Gene3D" id="3.40.50.2300">
    <property type="match status" value="1"/>
</dbReference>
<dbReference type="SUPFAM" id="SSF46894">
    <property type="entry name" value="C-terminal effector domain of the bipartite response regulators"/>
    <property type="match status" value="1"/>
</dbReference>
<evidence type="ECO:0000313" key="11">
    <source>
        <dbReference type="Proteomes" id="UP000199236"/>
    </source>
</evidence>
<dbReference type="Proteomes" id="UP000199236">
    <property type="component" value="Unassembled WGS sequence"/>
</dbReference>
<keyword evidence="2" id="KW-0902">Two-component regulatory system</keyword>
<keyword evidence="11" id="KW-1185">Reference proteome</keyword>
<dbReference type="SUPFAM" id="SSF52172">
    <property type="entry name" value="CheY-like"/>
    <property type="match status" value="1"/>
</dbReference>
<keyword evidence="1 6" id="KW-0597">Phosphoprotein</keyword>
<evidence type="ECO:0000256" key="5">
    <source>
        <dbReference type="ARBA" id="ARBA00023163"/>
    </source>
</evidence>
<dbReference type="PANTHER" id="PTHR48111">
    <property type="entry name" value="REGULATOR OF RPOS"/>
    <property type="match status" value="1"/>
</dbReference>
<feature type="domain" description="OmpR/PhoB-type" evidence="9">
    <location>
        <begin position="124"/>
        <end position="220"/>
    </location>
</feature>
<dbReference type="SMART" id="SM00862">
    <property type="entry name" value="Trans_reg_C"/>
    <property type="match status" value="1"/>
</dbReference>
<dbReference type="GO" id="GO:0000156">
    <property type="term" value="F:phosphorelay response regulator activity"/>
    <property type="evidence" value="ECO:0007669"/>
    <property type="project" value="TreeGrafter"/>
</dbReference>
<keyword evidence="4 7" id="KW-0238">DNA-binding</keyword>
<evidence type="ECO:0000259" key="8">
    <source>
        <dbReference type="PROSITE" id="PS50110"/>
    </source>
</evidence>
<dbReference type="Gene3D" id="1.10.10.10">
    <property type="entry name" value="Winged helix-like DNA-binding domain superfamily/Winged helix DNA-binding domain"/>
    <property type="match status" value="1"/>
</dbReference>
<dbReference type="InterPro" id="IPR001867">
    <property type="entry name" value="OmpR/PhoB-type_DNA-bd"/>
</dbReference>
<dbReference type="PROSITE" id="PS50110">
    <property type="entry name" value="RESPONSE_REGULATORY"/>
    <property type="match status" value="1"/>
</dbReference>
<dbReference type="FunFam" id="3.40.50.2300:FF:000002">
    <property type="entry name" value="DNA-binding response regulator PhoP"/>
    <property type="match status" value="1"/>
</dbReference>
<evidence type="ECO:0000256" key="2">
    <source>
        <dbReference type="ARBA" id="ARBA00023012"/>
    </source>
</evidence>
<dbReference type="SMART" id="SM00448">
    <property type="entry name" value="REC"/>
    <property type="match status" value="1"/>
</dbReference>
<dbReference type="Pfam" id="PF00486">
    <property type="entry name" value="Trans_reg_C"/>
    <property type="match status" value="1"/>
</dbReference>
<dbReference type="AlphaFoldDB" id="A0A1I4ZUP1"/>